<gene>
    <name evidence="2" type="ORF">STRTUCAR8_02448</name>
</gene>
<protein>
    <submittedName>
        <fullName evidence="2">Uncharacterized protein</fullName>
    </submittedName>
</protein>
<comment type="caution">
    <text evidence="2">The sequence shown here is derived from an EMBL/GenBank/DDBJ whole genome shotgun (WGS) entry which is preliminary data.</text>
</comment>
<evidence type="ECO:0000256" key="1">
    <source>
        <dbReference type="SAM" id="MobiDB-lite"/>
    </source>
</evidence>
<dbReference type="Proteomes" id="UP000010931">
    <property type="component" value="Unassembled WGS sequence"/>
</dbReference>
<proteinExistence type="predicted"/>
<reference evidence="2 3" key="1">
    <citation type="journal article" date="2011" name="Plasmid">
        <title>Streptomyces turgidiscabies Car8 contains a modular pathogenicity island that shares virulence genes with other actinobacterial plant pathogens.</title>
        <authorList>
            <person name="Huguet-Tapia J.C."/>
            <person name="Badger J.H."/>
            <person name="Loria R."/>
            <person name="Pettis G.S."/>
        </authorList>
    </citation>
    <scope>NUCLEOTIDE SEQUENCE [LARGE SCALE GENOMIC DNA]</scope>
    <source>
        <strain evidence="2 3">Car8</strain>
    </source>
</reference>
<evidence type="ECO:0000313" key="3">
    <source>
        <dbReference type="Proteomes" id="UP000010931"/>
    </source>
</evidence>
<name>L7FEW5_STRT8</name>
<sequence length="21" mass="2167">MAGGSGRRLRCAFSPPPPLPV</sequence>
<feature type="region of interest" description="Disordered" evidence="1">
    <location>
        <begin position="1"/>
        <end position="21"/>
    </location>
</feature>
<accession>L7FEW5</accession>
<dbReference type="AlphaFoldDB" id="L7FEW5"/>
<keyword evidence="3" id="KW-1185">Reference proteome</keyword>
<evidence type="ECO:0000313" key="2">
    <source>
        <dbReference type="EMBL" id="ELP69606.1"/>
    </source>
</evidence>
<dbReference type="EMBL" id="AEJB01000132">
    <property type="protein sequence ID" value="ELP69606.1"/>
    <property type="molecule type" value="Genomic_DNA"/>
</dbReference>
<feature type="non-terminal residue" evidence="2">
    <location>
        <position position="21"/>
    </location>
</feature>
<organism evidence="2 3">
    <name type="scientific">Streptomyces turgidiscabies (strain Car8)</name>
    <dbReference type="NCBI Taxonomy" id="698760"/>
    <lineage>
        <taxon>Bacteria</taxon>
        <taxon>Bacillati</taxon>
        <taxon>Actinomycetota</taxon>
        <taxon>Actinomycetes</taxon>
        <taxon>Kitasatosporales</taxon>
        <taxon>Streptomycetaceae</taxon>
        <taxon>Streptomyces</taxon>
    </lineage>
</organism>